<keyword evidence="2" id="KW-0812">Transmembrane</keyword>
<dbReference type="AlphaFoldDB" id="A0A397HTF6"/>
<evidence type="ECO:0008006" key="6">
    <source>
        <dbReference type="Google" id="ProtNLM"/>
    </source>
</evidence>
<feature type="signal peptide" evidence="3">
    <location>
        <begin position="1"/>
        <end position="27"/>
    </location>
</feature>
<evidence type="ECO:0000256" key="1">
    <source>
        <dbReference type="SAM" id="MobiDB-lite"/>
    </source>
</evidence>
<proteinExistence type="predicted"/>
<keyword evidence="5" id="KW-1185">Reference proteome</keyword>
<feature type="compositionally biased region" description="Low complexity" evidence="1">
    <location>
        <begin position="102"/>
        <end position="139"/>
    </location>
</feature>
<evidence type="ECO:0000256" key="3">
    <source>
        <dbReference type="SAM" id="SignalP"/>
    </source>
</evidence>
<dbReference type="OrthoDB" id="2507140at2759"/>
<gene>
    <name evidence="4" type="ORF">Glove_327g33</name>
</gene>
<keyword evidence="2" id="KW-1133">Transmembrane helix</keyword>
<evidence type="ECO:0000313" key="4">
    <source>
        <dbReference type="EMBL" id="RHZ63840.1"/>
    </source>
</evidence>
<sequence>MMNSIRLCVFFLVALLTLAPIMPIVQANCTNSAVYSLCKQRGSSFSALCTSTDYICLCDAVKAISECYSQCTDDANTVAEASAYSQVVAGSCSLAASQSLTMTTPTPAKSTSTSSKSPVPSLTSSMPSATDTGATASSTPNKSDASVIAIYINKNIILLLTAPLIAIVIMLL</sequence>
<evidence type="ECO:0000313" key="5">
    <source>
        <dbReference type="Proteomes" id="UP000266861"/>
    </source>
</evidence>
<feature type="transmembrane region" description="Helical" evidence="2">
    <location>
        <begin position="148"/>
        <end position="171"/>
    </location>
</feature>
<keyword evidence="3" id="KW-0732">Signal</keyword>
<name>A0A397HTF6_9GLOM</name>
<reference evidence="4 5" key="1">
    <citation type="submission" date="2018-08" db="EMBL/GenBank/DDBJ databases">
        <title>Genome and evolution of the arbuscular mycorrhizal fungus Diversispora epigaea (formerly Glomus versiforme) and its bacterial endosymbionts.</title>
        <authorList>
            <person name="Sun X."/>
            <person name="Fei Z."/>
            <person name="Harrison M."/>
        </authorList>
    </citation>
    <scope>NUCLEOTIDE SEQUENCE [LARGE SCALE GENOMIC DNA]</scope>
    <source>
        <strain evidence="4 5">IT104</strain>
    </source>
</reference>
<dbReference type="Proteomes" id="UP000266861">
    <property type="component" value="Unassembled WGS sequence"/>
</dbReference>
<protein>
    <recommendedName>
        <fullName evidence="6">Extracellular membrane protein CFEM domain-containing protein</fullName>
    </recommendedName>
</protein>
<comment type="caution">
    <text evidence="4">The sequence shown here is derived from an EMBL/GenBank/DDBJ whole genome shotgun (WGS) entry which is preliminary data.</text>
</comment>
<accession>A0A397HTF6</accession>
<organism evidence="4 5">
    <name type="scientific">Diversispora epigaea</name>
    <dbReference type="NCBI Taxonomy" id="1348612"/>
    <lineage>
        <taxon>Eukaryota</taxon>
        <taxon>Fungi</taxon>
        <taxon>Fungi incertae sedis</taxon>
        <taxon>Mucoromycota</taxon>
        <taxon>Glomeromycotina</taxon>
        <taxon>Glomeromycetes</taxon>
        <taxon>Diversisporales</taxon>
        <taxon>Diversisporaceae</taxon>
        <taxon>Diversispora</taxon>
    </lineage>
</organism>
<keyword evidence="2" id="KW-0472">Membrane</keyword>
<evidence type="ECO:0000256" key="2">
    <source>
        <dbReference type="SAM" id="Phobius"/>
    </source>
</evidence>
<feature type="region of interest" description="Disordered" evidence="1">
    <location>
        <begin position="102"/>
        <end position="141"/>
    </location>
</feature>
<feature type="chain" id="PRO_5017294785" description="Extracellular membrane protein CFEM domain-containing protein" evidence="3">
    <location>
        <begin position="28"/>
        <end position="172"/>
    </location>
</feature>
<dbReference type="EMBL" id="PQFF01000299">
    <property type="protein sequence ID" value="RHZ63840.1"/>
    <property type="molecule type" value="Genomic_DNA"/>
</dbReference>